<feature type="domain" description="Glycosyl transferase family 51" evidence="16">
    <location>
        <begin position="115"/>
        <end position="279"/>
    </location>
</feature>
<dbReference type="InterPro" id="IPR036950">
    <property type="entry name" value="PBP_transglycosylase"/>
</dbReference>
<dbReference type="InterPro" id="IPR001460">
    <property type="entry name" value="PCN-bd_Tpept"/>
</dbReference>
<reference evidence="17 18" key="1">
    <citation type="journal article" date="2016" name="Environ. Microbiol.">
        <title>New Methyloceanibacter diversity from North Sea sediments includes methanotroph containing solely the soluble methane monooxygenase.</title>
        <authorList>
            <person name="Vekeman B."/>
            <person name="Kerckhof F.M."/>
            <person name="Cremers G."/>
            <person name="de Vos P."/>
            <person name="Vandamme P."/>
            <person name="Boon N."/>
            <person name="Op den Camp H.J."/>
            <person name="Heylen K."/>
        </authorList>
    </citation>
    <scope>NUCLEOTIDE SEQUENCE [LARGE SCALE GENOMIC DNA]</scope>
    <source>
        <strain evidence="17 18">R-67177</strain>
    </source>
</reference>
<dbReference type="EMBL" id="LPWD01000298">
    <property type="protein sequence ID" value="ODS02479.1"/>
    <property type="molecule type" value="Genomic_DNA"/>
</dbReference>
<keyword evidence="5" id="KW-0645">Protease</keyword>
<evidence type="ECO:0000256" key="11">
    <source>
        <dbReference type="ARBA" id="ARBA00023268"/>
    </source>
</evidence>
<comment type="catalytic activity">
    <reaction evidence="14">
        <text>[GlcNAc-(1-&gt;4)-Mur2Ac(oyl-L-Ala-gamma-D-Glu-L-Lys-D-Ala-D-Ala)](n)-di-trans,octa-cis-undecaprenyl diphosphate + beta-D-GlcNAc-(1-&gt;4)-Mur2Ac(oyl-L-Ala-gamma-D-Glu-L-Lys-D-Ala-D-Ala)-di-trans,octa-cis-undecaprenyl diphosphate = [GlcNAc-(1-&gt;4)-Mur2Ac(oyl-L-Ala-gamma-D-Glu-L-Lys-D-Ala-D-Ala)](n+1)-di-trans,octa-cis-undecaprenyl diphosphate + di-trans,octa-cis-undecaprenyl diphosphate + H(+)</text>
        <dbReference type="Rhea" id="RHEA:23708"/>
        <dbReference type="Rhea" id="RHEA-COMP:9602"/>
        <dbReference type="Rhea" id="RHEA-COMP:9603"/>
        <dbReference type="ChEBI" id="CHEBI:15378"/>
        <dbReference type="ChEBI" id="CHEBI:58405"/>
        <dbReference type="ChEBI" id="CHEBI:60033"/>
        <dbReference type="ChEBI" id="CHEBI:78435"/>
        <dbReference type="EC" id="2.4.99.28"/>
    </reaction>
</comment>
<name>A0A1E3W9J5_9HYPH</name>
<evidence type="ECO:0000256" key="7">
    <source>
        <dbReference type="ARBA" id="ARBA00022679"/>
    </source>
</evidence>
<proteinExistence type="inferred from homology"/>
<dbReference type="GO" id="GO:0030288">
    <property type="term" value="C:outer membrane-bounded periplasmic space"/>
    <property type="evidence" value="ECO:0007669"/>
    <property type="project" value="TreeGrafter"/>
</dbReference>
<evidence type="ECO:0000256" key="4">
    <source>
        <dbReference type="ARBA" id="ARBA00022645"/>
    </source>
</evidence>
<keyword evidence="8" id="KW-0378">Hydrolase</keyword>
<dbReference type="InterPro" id="IPR001264">
    <property type="entry name" value="Glyco_trans_51"/>
</dbReference>
<dbReference type="OrthoDB" id="9766909at2"/>
<comment type="similarity">
    <text evidence="2">In the C-terminal section; belongs to the transpeptidase family.</text>
</comment>
<dbReference type="GO" id="GO:0071555">
    <property type="term" value="P:cell wall organization"/>
    <property type="evidence" value="ECO:0007669"/>
    <property type="project" value="UniProtKB-KW"/>
</dbReference>
<keyword evidence="12" id="KW-0961">Cell wall biogenesis/degradation</keyword>
<dbReference type="PANTHER" id="PTHR32282:SF33">
    <property type="entry name" value="PEPTIDOGLYCAN GLYCOSYLTRANSFERASE"/>
    <property type="match status" value="1"/>
</dbReference>
<evidence type="ECO:0000256" key="10">
    <source>
        <dbReference type="ARBA" id="ARBA00022984"/>
    </source>
</evidence>
<dbReference type="GO" id="GO:0008658">
    <property type="term" value="F:penicillin binding"/>
    <property type="evidence" value="ECO:0007669"/>
    <property type="project" value="InterPro"/>
</dbReference>
<dbReference type="AlphaFoldDB" id="A0A1E3W9J5"/>
<dbReference type="GO" id="GO:0008360">
    <property type="term" value="P:regulation of cell shape"/>
    <property type="evidence" value="ECO:0007669"/>
    <property type="project" value="UniProtKB-KW"/>
</dbReference>
<dbReference type="FunFam" id="1.10.3810.10:FF:000001">
    <property type="entry name" value="Penicillin-binding protein 1A"/>
    <property type="match status" value="1"/>
</dbReference>
<evidence type="ECO:0000256" key="14">
    <source>
        <dbReference type="ARBA" id="ARBA00049902"/>
    </source>
</evidence>
<evidence type="ECO:0000256" key="3">
    <source>
        <dbReference type="ARBA" id="ARBA00007739"/>
    </source>
</evidence>
<dbReference type="Gene3D" id="1.10.3810.10">
    <property type="entry name" value="Biosynthetic peptidoglycan transglycosylase-like"/>
    <property type="match status" value="1"/>
</dbReference>
<evidence type="ECO:0000256" key="12">
    <source>
        <dbReference type="ARBA" id="ARBA00023316"/>
    </source>
</evidence>
<comment type="catalytic activity">
    <reaction evidence="13">
        <text>Preferential cleavage: (Ac)2-L-Lys-D-Ala-|-D-Ala. Also transpeptidation of peptidyl-alanyl moieties that are N-acyl substituents of D-alanine.</text>
        <dbReference type="EC" id="3.4.16.4"/>
    </reaction>
</comment>
<dbReference type="GO" id="GO:0009002">
    <property type="term" value="F:serine-type D-Ala-D-Ala carboxypeptidase activity"/>
    <property type="evidence" value="ECO:0007669"/>
    <property type="project" value="UniProtKB-EC"/>
</dbReference>
<evidence type="ECO:0000256" key="13">
    <source>
        <dbReference type="ARBA" id="ARBA00034000"/>
    </source>
</evidence>
<dbReference type="UniPathway" id="UPA00219"/>
<comment type="similarity">
    <text evidence="3">In the N-terminal section; belongs to the glycosyltransferase 51 family.</text>
</comment>
<dbReference type="Pfam" id="PF00912">
    <property type="entry name" value="Transgly"/>
    <property type="match status" value="1"/>
</dbReference>
<dbReference type="Pfam" id="PF00905">
    <property type="entry name" value="Transpeptidase"/>
    <property type="match status" value="1"/>
</dbReference>
<accession>A0A1E3W9J5</accession>
<evidence type="ECO:0000256" key="2">
    <source>
        <dbReference type="ARBA" id="ARBA00007090"/>
    </source>
</evidence>
<evidence type="ECO:0000313" key="18">
    <source>
        <dbReference type="Proteomes" id="UP000095042"/>
    </source>
</evidence>
<sequence length="719" mass="79823">MWDFLQGNSRGKLIDWLKIDSWIDSGLYGAWIGFRDWWSAYSSFFGRFEIKGFWRACNELACEGLTLSVAGFLVVLAFALPAFEVAQGKINLSDEYSVTFLDRYGNEIGKRGLLRDDSVPLEEIPDHMIKATLATEDRRFFDHFGIDVMGTFRALAENARADQVVQGGSSLTQQLAKNMFLTPEKALSRKIKEAFIAVYLENHYTKPEILKLYFDRAYLGGGSYGVEAAAHYYFGKSIREVTLAESAMLAGMFKAPTRYAPHVNLAASRARANEVLTNMVEAGYLSEGQVYGARLNPARIVERGDSNTPDYFLDWAFEEVQRLMAGKPNHILVARTTVDLGLQKSADDALEDTVNKYGRSRNFNNGALVSMETDGAVRAMVGGKDYGQSQFNRAAHAYRQPGSSFKPYVYLTALQHGFTPETVVSDGYVSCGRWSPKNYSGGFRGRMTVRTALAKSINTVAVKLSLQAGRENVLADLEKIGIRHLKKTCSLALGDNGMTPLEHVGGYAVFASGGIEVRPYAIEEIRTIPGELLYNHDRDEPPRKRIFEQKVVEQLNSMLRTVVTAGTGRRSQLDYTNNAGKTGTSSAYRDAWFMGYTGQYVTGVWLGNDDFTPMARVTGGSFPAEAWKTYMEAAHDTDNIPVIPGVEPHPRQVAEQQRIAAIMSQSSTAELPVPPPAENVKDMPAATRQVLQEIGKLLKKAPRLKNRRRNESATREGTI</sequence>
<dbReference type="GO" id="GO:0006508">
    <property type="term" value="P:proteolysis"/>
    <property type="evidence" value="ECO:0007669"/>
    <property type="project" value="UniProtKB-KW"/>
</dbReference>
<dbReference type="GO" id="GO:0008955">
    <property type="term" value="F:peptidoglycan glycosyltransferase activity"/>
    <property type="evidence" value="ECO:0007669"/>
    <property type="project" value="UniProtKB-EC"/>
</dbReference>
<dbReference type="InterPro" id="IPR023346">
    <property type="entry name" value="Lysozyme-like_dom_sf"/>
</dbReference>
<evidence type="ECO:0000256" key="9">
    <source>
        <dbReference type="ARBA" id="ARBA00022960"/>
    </source>
</evidence>
<dbReference type="InterPro" id="IPR050396">
    <property type="entry name" value="Glycosyltr_51/Transpeptidase"/>
</dbReference>
<dbReference type="InterPro" id="IPR012338">
    <property type="entry name" value="Beta-lactam/transpept-like"/>
</dbReference>
<evidence type="ECO:0000259" key="15">
    <source>
        <dbReference type="Pfam" id="PF00905"/>
    </source>
</evidence>
<dbReference type="Gene3D" id="3.40.710.10">
    <property type="entry name" value="DD-peptidase/beta-lactamase superfamily"/>
    <property type="match status" value="1"/>
</dbReference>
<gene>
    <name evidence="17" type="ORF">AUC71_15170</name>
</gene>
<keyword evidence="9" id="KW-0133">Cell shape</keyword>
<evidence type="ECO:0000256" key="5">
    <source>
        <dbReference type="ARBA" id="ARBA00022670"/>
    </source>
</evidence>
<keyword evidence="10" id="KW-0573">Peptidoglycan synthesis</keyword>
<dbReference type="GO" id="GO:0009252">
    <property type="term" value="P:peptidoglycan biosynthetic process"/>
    <property type="evidence" value="ECO:0007669"/>
    <property type="project" value="UniProtKB-UniPathway"/>
</dbReference>
<organism evidence="17 18">
    <name type="scientific">Methyloceanibacter marginalis</name>
    <dbReference type="NCBI Taxonomy" id="1774971"/>
    <lineage>
        <taxon>Bacteria</taxon>
        <taxon>Pseudomonadati</taxon>
        <taxon>Pseudomonadota</taxon>
        <taxon>Alphaproteobacteria</taxon>
        <taxon>Hyphomicrobiales</taxon>
        <taxon>Hyphomicrobiaceae</taxon>
        <taxon>Methyloceanibacter</taxon>
    </lineage>
</organism>
<evidence type="ECO:0000313" key="17">
    <source>
        <dbReference type="EMBL" id="ODS02479.1"/>
    </source>
</evidence>
<keyword evidence="18" id="KW-1185">Reference proteome</keyword>
<feature type="non-terminal residue" evidence="17">
    <location>
        <position position="719"/>
    </location>
</feature>
<evidence type="ECO:0000256" key="8">
    <source>
        <dbReference type="ARBA" id="ARBA00022801"/>
    </source>
</evidence>
<dbReference type="NCBIfam" id="TIGR02074">
    <property type="entry name" value="PBP_1a_fam"/>
    <property type="match status" value="1"/>
</dbReference>
<dbReference type="SUPFAM" id="SSF56601">
    <property type="entry name" value="beta-lactamase/transpeptidase-like"/>
    <property type="match status" value="1"/>
</dbReference>
<feature type="domain" description="Penicillin-binding protein transpeptidase" evidence="15">
    <location>
        <begin position="371"/>
        <end position="597"/>
    </location>
</feature>
<dbReference type="PANTHER" id="PTHR32282">
    <property type="entry name" value="BINDING PROTEIN TRANSPEPTIDASE, PUTATIVE-RELATED"/>
    <property type="match status" value="1"/>
</dbReference>
<dbReference type="SUPFAM" id="SSF53955">
    <property type="entry name" value="Lysozyme-like"/>
    <property type="match status" value="1"/>
</dbReference>
<keyword evidence="4" id="KW-0121">Carboxypeptidase</keyword>
<keyword evidence="6" id="KW-0328">Glycosyltransferase</keyword>
<dbReference type="Proteomes" id="UP000095042">
    <property type="component" value="Unassembled WGS sequence"/>
</dbReference>
<protein>
    <submittedName>
        <fullName evidence="17">Penicillin-binding protein</fullName>
    </submittedName>
</protein>
<dbReference type="RefSeq" id="WP_069624333.1">
    <property type="nucleotide sequence ID" value="NZ_LPWD01000298.1"/>
</dbReference>
<comment type="caution">
    <text evidence="17">The sequence shown here is derived from an EMBL/GenBank/DDBJ whole genome shotgun (WGS) entry which is preliminary data.</text>
</comment>
<keyword evidence="7" id="KW-0808">Transferase</keyword>
<comment type="pathway">
    <text evidence="1">Cell wall biogenesis; peptidoglycan biosynthesis.</text>
</comment>
<evidence type="ECO:0000256" key="1">
    <source>
        <dbReference type="ARBA" id="ARBA00004752"/>
    </source>
</evidence>
<evidence type="ECO:0000259" key="16">
    <source>
        <dbReference type="Pfam" id="PF00912"/>
    </source>
</evidence>
<keyword evidence="11" id="KW-0511">Multifunctional enzyme</keyword>
<evidence type="ECO:0000256" key="6">
    <source>
        <dbReference type="ARBA" id="ARBA00022676"/>
    </source>
</evidence>